<reference evidence="6" key="1">
    <citation type="submission" date="2015-07" db="EMBL/GenBank/DDBJ databases">
        <title>Whole genome sequence of an Ensifer adhaerens strain isolated from a cave pool in the Wind Cave National Park.</title>
        <authorList>
            <person name="Eng W.W.H."/>
            <person name="Gan H.M."/>
            <person name="Barton H.A."/>
            <person name="Savka M.A."/>
        </authorList>
    </citation>
    <scope>NUCLEOTIDE SEQUENCE [LARGE SCALE GENOMIC DNA]</scope>
    <source>
        <strain evidence="6">SD006</strain>
    </source>
</reference>
<evidence type="ECO:0000256" key="2">
    <source>
        <dbReference type="ARBA" id="ARBA00022695"/>
    </source>
</evidence>
<dbReference type="InterPro" id="IPR004528">
    <property type="entry name" value="KdsB"/>
</dbReference>
<comment type="caution">
    <text evidence="5">The sequence shown here is derived from an EMBL/GenBank/DDBJ whole genome shotgun (WGS) entry which is preliminary data.</text>
</comment>
<accession>A0A0L8BII5</accession>
<dbReference type="NCBIfam" id="NF003948">
    <property type="entry name" value="PRK05450.1-1"/>
    <property type="match status" value="1"/>
</dbReference>
<dbReference type="SUPFAM" id="SSF53448">
    <property type="entry name" value="Nucleotide-diphospho-sugar transferases"/>
    <property type="match status" value="1"/>
</dbReference>
<dbReference type="NCBIfam" id="TIGR00466">
    <property type="entry name" value="kdsB"/>
    <property type="match status" value="1"/>
</dbReference>
<sequence length="251" mass="27398">MNRENSGKAIVLIPARMASTRLPGKPLADICGLPMIVQVAKRAAEADVGRVVVAVDDQSVFDVVRDAGFEAIMTRVDHQSGSDRIYEALLKADPHGEAEFVINVQGDLPTIEPAPIRASLKPLVDNAATDIATLTVAITDEEEKKSPNIVKIVGSPLSETRLRALYFTRATAPYGQGPLYHHIGLYAYRRPALEKFVALKPSTLEKRESLEQLRALEAGMRIDVEIVDTVPLGVDTPVELEKARRILSEKA</sequence>
<dbReference type="CDD" id="cd02517">
    <property type="entry name" value="CMP-KDO-Synthetase"/>
    <property type="match status" value="1"/>
</dbReference>
<comment type="catalytic activity">
    <reaction evidence="4">
        <text>3-deoxy-alpha-D-manno-oct-2-ulosonate + CTP = CMP-3-deoxy-beta-D-manno-octulosonate + diphosphate</text>
        <dbReference type="Rhea" id="RHEA:23448"/>
        <dbReference type="ChEBI" id="CHEBI:33019"/>
        <dbReference type="ChEBI" id="CHEBI:37563"/>
        <dbReference type="ChEBI" id="CHEBI:85986"/>
        <dbReference type="ChEBI" id="CHEBI:85987"/>
        <dbReference type="EC" id="2.7.7.38"/>
    </reaction>
</comment>
<comment type="function">
    <text evidence="4">Activates KDO (a required 8-carbon sugar) for incorporation into bacterial lipopolysaccharide in Gram-negative bacteria.</text>
</comment>
<evidence type="ECO:0000313" key="5">
    <source>
        <dbReference type="EMBL" id="KOF14511.1"/>
    </source>
</evidence>
<dbReference type="UniPathway" id="UPA00358">
    <property type="reaction ID" value="UER00476"/>
</dbReference>
<dbReference type="Pfam" id="PF02348">
    <property type="entry name" value="CTP_transf_3"/>
    <property type="match status" value="1"/>
</dbReference>
<dbReference type="GO" id="GO:0008690">
    <property type="term" value="F:3-deoxy-manno-octulosonate cytidylyltransferase activity"/>
    <property type="evidence" value="ECO:0007669"/>
    <property type="project" value="UniProtKB-UniRule"/>
</dbReference>
<dbReference type="GO" id="GO:0005829">
    <property type="term" value="C:cytosol"/>
    <property type="evidence" value="ECO:0007669"/>
    <property type="project" value="TreeGrafter"/>
</dbReference>
<gene>
    <name evidence="4" type="primary">kdsB</name>
    <name evidence="5" type="ORF">AC244_26785</name>
</gene>
<comment type="similarity">
    <text evidence="4">Belongs to the KdsB family.</text>
</comment>
<keyword evidence="1 4" id="KW-0808">Transferase</keyword>
<evidence type="ECO:0000313" key="6">
    <source>
        <dbReference type="Proteomes" id="UP000037425"/>
    </source>
</evidence>
<evidence type="ECO:0000256" key="3">
    <source>
        <dbReference type="ARBA" id="ARBA00022985"/>
    </source>
</evidence>
<dbReference type="EMBL" id="LGAP01000026">
    <property type="protein sequence ID" value="KOF14511.1"/>
    <property type="molecule type" value="Genomic_DNA"/>
</dbReference>
<dbReference type="InterPro" id="IPR003329">
    <property type="entry name" value="Cytidylyl_trans"/>
</dbReference>
<dbReference type="PATRIC" id="fig|106592.7.peg.4146"/>
<dbReference type="GO" id="GO:0033468">
    <property type="term" value="P:CMP-keto-3-deoxy-D-manno-octulosonic acid biosynthetic process"/>
    <property type="evidence" value="ECO:0007669"/>
    <property type="project" value="UniProtKB-UniRule"/>
</dbReference>
<dbReference type="HAMAP" id="MF_00057">
    <property type="entry name" value="KdsB"/>
    <property type="match status" value="1"/>
</dbReference>
<protein>
    <recommendedName>
        <fullName evidence="4">3-deoxy-manno-octulosonate cytidylyltransferase</fullName>
        <ecNumber evidence="4">2.7.7.38</ecNumber>
    </recommendedName>
    <alternativeName>
        <fullName evidence="4">CMP-2-keto-3-deoxyoctulosonic acid synthase</fullName>
        <shortName evidence="4">CKS</shortName>
        <shortName evidence="4">CMP-KDO synthase</shortName>
    </alternativeName>
</protein>
<organism evidence="5 6">
    <name type="scientific">Ensifer adhaerens</name>
    <name type="common">Sinorhizobium morelense</name>
    <dbReference type="NCBI Taxonomy" id="106592"/>
    <lineage>
        <taxon>Bacteria</taxon>
        <taxon>Pseudomonadati</taxon>
        <taxon>Pseudomonadota</taxon>
        <taxon>Alphaproteobacteria</taxon>
        <taxon>Hyphomicrobiales</taxon>
        <taxon>Rhizobiaceae</taxon>
        <taxon>Sinorhizobium/Ensifer group</taxon>
        <taxon>Ensifer</taxon>
    </lineage>
</organism>
<dbReference type="PANTHER" id="PTHR42866">
    <property type="entry name" value="3-DEOXY-MANNO-OCTULOSONATE CYTIDYLYLTRANSFERASE"/>
    <property type="match status" value="1"/>
</dbReference>
<dbReference type="RefSeq" id="WP_053251855.1">
    <property type="nucleotide sequence ID" value="NZ_LGAP01000026.1"/>
</dbReference>
<evidence type="ECO:0000256" key="4">
    <source>
        <dbReference type="HAMAP-Rule" id="MF_00057"/>
    </source>
</evidence>
<name>A0A0L8BII5_ENSAD</name>
<dbReference type="Proteomes" id="UP000037425">
    <property type="component" value="Unassembled WGS sequence"/>
</dbReference>
<proteinExistence type="inferred from homology"/>
<comment type="subcellular location">
    <subcellularLocation>
        <location evidence="4">Cytoplasm</location>
    </subcellularLocation>
</comment>
<keyword evidence="2 4" id="KW-0548">Nucleotidyltransferase</keyword>
<evidence type="ECO:0000256" key="1">
    <source>
        <dbReference type="ARBA" id="ARBA00022679"/>
    </source>
</evidence>
<dbReference type="InterPro" id="IPR029044">
    <property type="entry name" value="Nucleotide-diphossugar_trans"/>
</dbReference>
<dbReference type="AlphaFoldDB" id="A0A0L8BII5"/>
<dbReference type="NCBIfam" id="NF003952">
    <property type="entry name" value="PRK05450.1-5"/>
    <property type="match status" value="1"/>
</dbReference>
<keyword evidence="3 4" id="KW-0448">Lipopolysaccharide biosynthesis</keyword>
<dbReference type="GO" id="GO:0009103">
    <property type="term" value="P:lipopolysaccharide biosynthetic process"/>
    <property type="evidence" value="ECO:0007669"/>
    <property type="project" value="UniProtKB-UniRule"/>
</dbReference>
<dbReference type="OrthoDB" id="9815559at2"/>
<keyword evidence="4" id="KW-0963">Cytoplasm</keyword>
<dbReference type="Gene3D" id="3.90.550.10">
    <property type="entry name" value="Spore Coat Polysaccharide Biosynthesis Protein SpsA, Chain A"/>
    <property type="match status" value="1"/>
</dbReference>
<dbReference type="EC" id="2.7.7.38" evidence="4"/>
<comment type="pathway">
    <text evidence="4">Nucleotide-sugar biosynthesis; CMP-3-deoxy-D-manno-octulosonate biosynthesis; CMP-3-deoxy-D-manno-octulosonate from 3-deoxy-D-manno-octulosonate and CTP: step 1/1.</text>
</comment>
<dbReference type="PANTHER" id="PTHR42866:SF2">
    <property type="entry name" value="3-DEOXY-MANNO-OCTULOSONATE CYTIDYLYLTRANSFERASE, MITOCHONDRIAL"/>
    <property type="match status" value="1"/>
</dbReference>